<accession>A0A5A7RE97</accession>
<name>A0A5A7RE97_STRAF</name>
<organism evidence="1 2">
    <name type="scientific">Striga asiatica</name>
    <name type="common">Asiatic witchweed</name>
    <name type="synonym">Buchnera asiatica</name>
    <dbReference type="NCBI Taxonomy" id="4170"/>
    <lineage>
        <taxon>Eukaryota</taxon>
        <taxon>Viridiplantae</taxon>
        <taxon>Streptophyta</taxon>
        <taxon>Embryophyta</taxon>
        <taxon>Tracheophyta</taxon>
        <taxon>Spermatophyta</taxon>
        <taxon>Magnoliopsida</taxon>
        <taxon>eudicotyledons</taxon>
        <taxon>Gunneridae</taxon>
        <taxon>Pentapetalae</taxon>
        <taxon>asterids</taxon>
        <taxon>lamiids</taxon>
        <taxon>Lamiales</taxon>
        <taxon>Orobanchaceae</taxon>
        <taxon>Buchnereae</taxon>
        <taxon>Striga</taxon>
    </lineage>
</organism>
<reference evidence="2" key="1">
    <citation type="journal article" date="2019" name="Curr. Biol.">
        <title>Genome Sequence of Striga asiatica Provides Insight into the Evolution of Plant Parasitism.</title>
        <authorList>
            <person name="Yoshida S."/>
            <person name="Kim S."/>
            <person name="Wafula E.K."/>
            <person name="Tanskanen J."/>
            <person name="Kim Y.M."/>
            <person name="Honaas L."/>
            <person name="Yang Z."/>
            <person name="Spallek T."/>
            <person name="Conn C.E."/>
            <person name="Ichihashi Y."/>
            <person name="Cheong K."/>
            <person name="Cui S."/>
            <person name="Der J.P."/>
            <person name="Gundlach H."/>
            <person name="Jiao Y."/>
            <person name="Hori C."/>
            <person name="Ishida J.K."/>
            <person name="Kasahara H."/>
            <person name="Kiba T."/>
            <person name="Kim M.S."/>
            <person name="Koo N."/>
            <person name="Laohavisit A."/>
            <person name="Lee Y.H."/>
            <person name="Lumba S."/>
            <person name="McCourt P."/>
            <person name="Mortimer J.C."/>
            <person name="Mutuku J.M."/>
            <person name="Nomura T."/>
            <person name="Sasaki-Sekimoto Y."/>
            <person name="Seto Y."/>
            <person name="Wang Y."/>
            <person name="Wakatake T."/>
            <person name="Sakakibara H."/>
            <person name="Demura T."/>
            <person name="Yamaguchi S."/>
            <person name="Yoneyama K."/>
            <person name="Manabe R.I."/>
            <person name="Nelson D.C."/>
            <person name="Schulman A.H."/>
            <person name="Timko M.P."/>
            <person name="dePamphilis C.W."/>
            <person name="Choi D."/>
            <person name="Shirasu K."/>
        </authorList>
    </citation>
    <scope>NUCLEOTIDE SEQUENCE [LARGE SCALE GENOMIC DNA]</scope>
    <source>
        <strain evidence="2">cv. UVA1</strain>
    </source>
</reference>
<dbReference type="AlphaFoldDB" id="A0A5A7RE97"/>
<keyword evidence="2" id="KW-1185">Reference proteome</keyword>
<protein>
    <submittedName>
        <fullName evidence="1">Delta1-pyrroline-5-carboxylate synthase 1</fullName>
    </submittedName>
</protein>
<evidence type="ECO:0000313" key="1">
    <source>
        <dbReference type="EMBL" id="GER55770.1"/>
    </source>
</evidence>
<evidence type="ECO:0000313" key="2">
    <source>
        <dbReference type="Proteomes" id="UP000325081"/>
    </source>
</evidence>
<dbReference type="EMBL" id="BKCP01012181">
    <property type="protein sequence ID" value="GER55770.1"/>
    <property type="molecule type" value="Genomic_DNA"/>
</dbReference>
<proteinExistence type="predicted"/>
<comment type="caution">
    <text evidence="1">The sequence shown here is derived from an EMBL/GenBank/DDBJ whole genome shotgun (WGS) entry which is preliminary data.</text>
</comment>
<gene>
    <name evidence="1" type="ORF">STAS_33458</name>
</gene>
<dbReference type="Proteomes" id="UP000325081">
    <property type="component" value="Unassembled WGS sequence"/>
</dbReference>
<sequence>MAADVEIFSGNEKRNGCGDKQEHEQYDLCSSFHGFSKEYRGPTVGKRLWPGIDGRIALGFVSLYGLILVRWVERGYEVLFGSREVVEKRVGFEEGTTVGMRFICIGIMARRGGKENF</sequence>